<organism evidence="1 2">
    <name type="scientific">Streblomastix strix</name>
    <dbReference type="NCBI Taxonomy" id="222440"/>
    <lineage>
        <taxon>Eukaryota</taxon>
        <taxon>Metamonada</taxon>
        <taxon>Preaxostyla</taxon>
        <taxon>Oxymonadida</taxon>
        <taxon>Streblomastigidae</taxon>
        <taxon>Streblomastix</taxon>
    </lineage>
</organism>
<accession>A0A5J4UDW2</accession>
<dbReference type="Proteomes" id="UP000324800">
    <property type="component" value="Unassembled WGS sequence"/>
</dbReference>
<evidence type="ECO:0000313" key="2">
    <source>
        <dbReference type="Proteomes" id="UP000324800"/>
    </source>
</evidence>
<sequence>NFNGKEDPLADWTDNMTQASQGYFGKSAQGVESSEHLQFWIGFSTACGSFYQFQLMKDSTALWGSAIDASEQAVFSGNSLSDLCTKNSVSVSLLESVIEGKRHCGVFIDIPLCEIDRQATAATVGTLFYYKIPNDITFSGVLDLNKLNPIFNSFPVFNRNFATIDLQLWIQDFQQDLKVAQLNKNDTIQNNHLAYHMIPPEKPDIVYLLSGDDADGLSYKRYNVRIVNMQNAANGDKIIQNSISQIGTAKFDILEIQNVYFNIQNEEAITSLIQQQKIINFPTQVFRTQSSNFPFSRFDRNSGLMQSIMLFSNIKALFMTFAMLQYPTWFFSVLFSGQNLVIDQNNAISQPGNKAIRTLYPSKFILAWKLATDYSFRRGYNSINLGSRTNNKNDFKQFIGTRAYPDLNKVSITSMMHYLCDVFVRIIFDDSSMPYNLNIDVIGEFSKVAIQPQ</sequence>
<dbReference type="AlphaFoldDB" id="A0A5J4UDW2"/>
<proteinExistence type="predicted"/>
<protein>
    <submittedName>
        <fullName evidence="1">Uncharacterized protein</fullName>
    </submittedName>
</protein>
<dbReference type="EMBL" id="SNRW01017178">
    <property type="protein sequence ID" value="KAA6368617.1"/>
    <property type="molecule type" value="Genomic_DNA"/>
</dbReference>
<evidence type="ECO:0000313" key="1">
    <source>
        <dbReference type="EMBL" id="KAA6368617.1"/>
    </source>
</evidence>
<name>A0A5J4UDW2_9EUKA</name>
<comment type="caution">
    <text evidence="1">The sequence shown here is derived from an EMBL/GenBank/DDBJ whole genome shotgun (WGS) entry which is preliminary data.</text>
</comment>
<reference evidence="1 2" key="1">
    <citation type="submission" date="2019-03" db="EMBL/GenBank/DDBJ databases">
        <title>Single cell metagenomics reveals metabolic interactions within the superorganism composed of flagellate Streblomastix strix and complex community of Bacteroidetes bacteria on its surface.</title>
        <authorList>
            <person name="Treitli S.C."/>
            <person name="Kolisko M."/>
            <person name="Husnik F."/>
            <person name="Keeling P."/>
            <person name="Hampl V."/>
        </authorList>
    </citation>
    <scope>NUCLEOTIDE SEQUENCE [LARGE SCALE GENOMIC DNA]</scope>
    <source>
        <strain evidence="1">ST1C</strain>
    </source>
</reference>
<gene>
    <name evidence="1" type="ORF">EZS28_035856</name>
</gene>
<feature type="non-terminal residue" evidence="1">
    <location>
        <position position="1"/>
    </location>
</feature>